<evidence type="ECO:0000313" key="3">
    <source>
        <dbReference type="EMBL" id="GGJ26754.1"/>
    </source>
</evidence>
<keyword evidence="4" id="KW-1185">Reference proteome</keyword>
<reference evidence="3" key="1">
    <citation type="journal article" date="2014" name="Int. J. Syst. Evol. Microbiol.">
        <title>Complete genome sequence of Corynebacterium casei LMG S-19264T (=DSM 44701T), isolated from a smear-ripened cheese.</title>
        <authorList>
            <consortium name="US DOE Joint Genome Institute (JGI-PGF)"/>
            <person name="Walter F."/>
            <person name="Albersmeier A."/>
            <person name="Kalinowski J."/>
            <person name="Ruckert C."/>
        </authorList>
    </citation>
    <scope>NUCLEOTIDE SEQUENCE</scope>
    <source>
        <strain evidence="3">CGMCC 1.3617</strain>
    </source>
</reference>
<gene>
    <name evidence="3" type="ORF">GCM10011320_37750</name>
</gene>
<evidence type="ECO:0000259" key="2">
    <source>
        <dbReference type="PROSITE" id="PS50983"/>
    </source>
</evidence>
<dbReference type="Pfam" id="PF01497">
    <property type="entry name" value="Peripla_BP_2"/>
    <property type="match status" value="1"/>
</dbReference>
<organism evidence="3 4">
    <name type="scientific">Neoroseomonas lacus</name>
    <dbReference type="NCBI Taxonomy" id="287609"/>
    <lineage>
        <taxon>Bacteria</taxon>
        <taxon>Pseudomonadati</taxon>
        <taxon>Pseudomonadota</taxon>
        <taxon>Alphaproteobacteria</taxon>
        <taxon>Acetobacterales</taxon>
        <taxon>Acetobacteraceae</taxon>
        <taxon>Neoroseomonas</taxon>
    </lineage>
</organism>
<keyword evidence="1" id="KW-0732">Signal</keyword>
<dbReference type="InterPro" id="IPR002491">
    <property type="entry name" value="ABC_transptr_periplasmic_BD"/>
</dbReference>
<name>A0A917NTD6_9PROT</name>
<dbReference type="PROSITE" id="PS50983">
    <property type="entry name" value="FE_B12_PBP"/>
    <property type="match status" value="1"/>
</dbReference>
<feature type="chain" id="PRO_5037139783" evidence="1">
    <location>
        <begin position="22"/>
        <end position="289"/>
    </location>
</feature>
<protein>
    <submittedName>
        <fullName evidence="3">Hemin ABC transporter substrate-binding protein</fullName>
    </submittedName>
</protein>
<reference evidence="3" key="2">
    <citation type="submission" date="2020-09" db="EMBL/GenBank/DDBJ databases">
        <authorList>
            <person name="Sun Q."/>
            <person name="Zhou Y."/>
        </authorList>
    </citation>
    <scope>NUCLEOTIDE SEQUENCE</scope>
    <source>
        <strain evidence="3">CGMCC 1.3617</strain>
    </source>
</reference>
<dbReference type="RefSeq" id="WP_188969502.1">
    <property type="nucleotide sequence ID" value="NZ_BMKW01000009.1"/>
</dbReference>
<comment type="caution">
    <text evidence="3">The sequence shown here is derived from an EMBL/GenBank/DDBJ whole genome shotgun (WGS) entry which is preliminary data.</text>
</comment>
<dbReference type="Gene3D" id="3.40.50.1980">
    <property type="entry name" value="Nitrogenase molybdenum iron protein domain"/>
    <property type="match status" value="2"/>
</dbReference>
<feature type="domain" description="Fe/B12 periplasmic-binding" evidence="2">
    <location>
        <begin position="26"/>
        <end position="278"/>
    </location>
</feature>
<dbReference type="Proteomes" id="UP000661507">
    <property type="component" value="Unassembled WGS sequence"/>
</dbReference>
<dbReference type="InterPro" id="IPR050902">
    <property type="entry name" value="ABC_Transporter_SBP"/>
</dbReference>
<evidence type="ECO:0000256" key="1">
    <source>
        <dbReference type="SAM" id="SignalP"/>
    </source>
</evidence>
<sequence>MIGRRLLLGGGAAALAGPLRAAMPARIVAVGGAVTECAFALGAGGHVIAVDSTSRFPAAARALPQIGYMRALAPEGLIALHPDLLLLSEEAGPPQAVAVLRAAGAPIRAIPEVPTGEGVAAKIRAVAAALDVDGAAVAEAVLADWRALDARVAALRPVRAIFVLSAARGAPVVSGGHTQAAAMLGACGAENAVTGFNGYRPLSAEAAARLAPEAVVIMDHVLAELGGVDALLGIPALAVTPVARSRRVLPIDGSYVLSFGPRAAQARRDLTRLLHPDATLPDLPARAWT</sequence>
<dbReference type="EMBL" id="BMKW01000009">
    <property type="protein sequence ID" value="GGJ26754.1"/>
    <property type="molecule type" value="Genomic_DNA"/>
</dbReference>
<evidence type="ECO:0000313" key="4">
    <source>
        <dbReference type="Proteomes" id="UP000661507"/>
    </source>
</evidence>
<feature type="signal peptide" evidence="1">
    <location>
        <begin position="1"/>
        <end position="21"/>
    </location>
</feature>
<dbReference type="AlphaFoldDB" id="A0A917NTD6"/>
<accession>A0A917NTD6</accession>
<dbReference type="PANTHER" id="PTHR30535">
    <property type="entry name" value="VITAMIN B12-BINDING PROTEIN"/>
    <property type="match status" value="1"/>
</dbReference>
<dbReference type="SUPFAM" id="SSF53807">
    <property type="entry name" value="Helical backbone' metal receptor"/>
    <property type="match status" value="1"/>
</dbReference>
<proteinExistence type="predicted"/>
<dbReference type="PANTHER" id="PTHR30535:SF4">
    <property type="entry name" value="HEMIN-BINDING PERIPLASMIC PROTEIN HMUT"/>
    <property type="match status" value="1"/>
</dbReference>